<dbReference type="GO" id="GO:0008233">
    <property type="term" value="F:peptidase activity"/>
    <property type="evidence" value="ECO:0007669"/>
    <property type="project" value="UniProtKB-KW"/>
</dbReference>
<dbReference type="Gene3D" id="1.10.1780.10">
    <property type="entry name" value="Clp, N-terminal domain"/>
    <property type="match status" value="1"/>
</dbReference>
<accession>A0A4R3YUK7</accession>
<organism evidence="6 7">
    <name type="scientific">Longibaculum muris</name>
    <dbReference type="NCBI Taxonomy" id="1796628"/>
    <lineage>
        <taxon>Bacteria</taxon>
        <taxon>Bacillati</taxon>
        <taxon>Bacillota</taxon>
        <taxon>Erysipelotrichia</taxon>
        <taxon>Erysipelotrichales</taxon>
        <taxon>Coprobacillaceae</taxon>
        <taxon>Longibaculum</taxon>
    </lineage>
</organism>
<evidence type="ECO:0000256" key="1">
    <source>
        <dbReference type="ARBA" id="ARBA00022737"/>
    </source>
</evidence>
<dbReference type="GO" id="GO:0034605">
    <property type="term" value="P:cellular response to heat"/>
    <property type="evidence" value="ECO:0007669"/>
    <property type="project" value="TreeGrafter"/>
</dbReference>
<evidence type="ECO:0000256" key="2">
    <source>
        <dbReference type="ARBA" id="ARBA00022741"/>
    </source>
</evidence>
<dbReference type="InterPro" id="IPR036628">
    <property type="entry name" value="Clp_N_dom_sf"/>
</dbReference>
<dbReference type="InterPro" id="IPR001270">
    <property type="entry name" value="ClpA/B"/>
</dbReference>
<dbReference type="GO" id="GO:0006508">
    <property type="term" value="P:proteolysis"/>
    <property type="evidence" value="ECO:0007669"/>
    <property type="project" value="UniProtKB-KW"/>
</dbReference>
<dbReference type="PRINTS" id="PR00300">
    <property type="entry name" value="CLPPROTEASEA"/>
</dbReference>
<dbReference type="Gene3D" id="3.40.50.300">
    <property type="entry name" value="P-loop containing nucleotide triphosphate hydrolases"/>
    <property type="match status" value="2"/>
</dbReference>
<evidence type="ECO:0000313" key="6">
    <source>
        <dbReference type="EMBL" id="TCV95034.1"/>
    </source>
</evidence>
<keyword evidence="6" id="KW-0378">Hydrolase</keyword>
<name>A0A4R3YUK7_9FIRM</name>
<dbReference type="GO" id="GO:0016887">
    <property type="term" value="F:ATP hydrolysis activity"/>
    <property type="evidence" value="ECO:0007669"/>
    <property type="project" value="InterPro"/>
</dbReference>
<dbReference type="PROSITE" id="PS51903">
    <property type="entry name" value="CLP_R"/>
    <property type="match status" value="1"/>
</dbReference>
<feature type="domain" description="Clp R" evidence="5">
    <location>
        <begin position="2"/>
        <end position="143"/>
    </location>
</feature>
<dbReference type="Gene3D" id="1.10.8.60">
    <property type="match status" value="1"/>
</dbReference>
<dbReference type="SUPFAM" id="SSF81923">
    <property type="entry name" value="Double Clp-N motif"/>
    <property type="match status" value="1"/>
</dbReference>
<dbReference type="CDD" id="cd00009">
    <property type="entry name" value="AAA"/>
    <property type="match status" value="1"/>
</dbReference>
<dbReference type="Pfam" id="PF02861">
    <property type="entry name" value="Clp_N"/>
    <property type="match status" value="1"/>
</dbReference>
<keyword evidence="1 4" id="KW-0677">Repeat</keyword>
<dbReference type="PANTHER" id="PTHR11638:SF18">
    <property type="entry name" value="HEAT SHOCK PROTEIN 104"/>
    <property type="match status" value="1"/>
</dbReference>
<dbReference type="GO" id="GO:0005737">
    <property type="term" value="C:cytoplasm"/>
    <property type="evidence" value="ECO:0007669"/>
    <property type="project" value="TreeGrafter"/>
</dbReference>
<dbReference type="Pfam" id="PF07724">
    <property type="entry name" value="AAA_2"/>
    <property type="match status" value="1"/>
</dbReference>
<dbReference type="AlphaFoldDB" id="A0A4R3YUK7"/>
<protein>
    <submittedName>
        <fullName evidence="6">ATP-dependent Clp protease ATP-binding subunit ClpA/ATP-dependent Clp protease ATP-binding subunit ClpB</fullName>
    </submittedName>
</protein>
<dbReference type="SMART" id="SM00382">
    <property type="entry name" value="AAA"/>
    <property type="match status" value="2"/>
</dbReference>
<keyword evidence="7" id="KW-1185">Reference proteome</keyword>
<dbReference type="InterPro" id="IPR041546">
    <property type="entry name" value="ClpA/ClpB_AAA_lid"/>
</dbReference>
<dbReference type="InterPro" id="IPR027417">
    <property type="entry name" value="P-loop_NTPase"/>
</dbReference>
<sequence length="666" mass="75978">MLTQFHEKAQKAIVIAESIAFDLGHSSVGSEHLLLSLLKMKDCPFSKILKVYQVTDEMIYDDIVRLFGEKDIQPFYMEYSEVVKKILEDAMSMSTVKKESKVSLNTLCIAMLMQKESVAVELLNKYHVPFDEVKKELSEEKSLLHELDLIHELTNFNQLVKKQERQMIGRDKELEQLFLTLCKKEKNNALLIGKAGVGKTALVEKLAIKINNHEVPDSLKNKVIYELSLSSIVAGTKYRGEFEEKFKKIIDKVILAKDAILFIDEIHNLIGAGGAEGAIDASNILKPYLARRDLTIIGATTIEEYYKYFEKDQAMNRRFAVIKLNENTKEETRAILQGLKQQYVDYHHIQISQQCIDDVIDLCDDYLISRVFPDKAIDVLDLACVKAVFLKQNELQREHIECVIEEITGMTLTKLSYQHLQAQLQNVIKGQDQAIETLVESLESLAKYPHPTKPKGIYLLVGSSGIGKTQTARELARLLHRHFVKLDMSEYSEPASVSKIIGSPPGYIGYDDQSSLLHDLILYPNSILLLDEIEKAHPQVMHLFLQVFDEGLLKDNHHHKISFKDTIIIMTSNVMSNSQSIVGFKKAMMSKNTLKESFSQEFLNRIDEVIHYQPLKKKDLKDILIQNSPIELSQKMINDILEDYDSSIGARALLAKMKKYIVSKNR</sequence>
<dbReference type="Pfam" id="PF00004">
    <property type="entry name" value="AAA"/>
    <property type="match status" value="1"/>
</dbReference>
<reference evidence="6 7" key="1">
    <citation type="submission" date="2019-03" db="EMBL/GenBank/DDBJ databases">
        <title>Genomic Encyclopedia of Type Strains, Phase IV (KMG-IV): sequencing the most valuable type-strain genomes for metagenomic binning, comparative biology and taxonomic classification.</title>
        <authorList>
            <person name="Goeker M."/>
        </authorList>
    </citation>
    <scope>NUCLEOTIDE SEQUENCE [LARGE SCALE GENOMIC DNA]</scope>
    <source>
        <strain evidence="6 7">DSM 29487</strain>
    </source>
</reference>
<dbReference type="CDD" id="cd19499">
    <property type="entry name" value="RecA-like_ClpB_Hsp104-like"/>
    <property type="match status" value="1"/>
</dbReference>
<evidence type="ECO:0000313" key="7">
    <source>
        <dbReference type="Proteomes" id="UP000295515"/>
    </source>
</evidence>
<dbReference type="RefSeq" id="WP_066445064.1">
    <property type="nucleotide sequence ID" value="NZ_JANKBF010000017.1"/>
</dbReference>
<dbReference type="InterPro" id="IPR004176">
    <property type="entry name" value="Clp_R_N"/>
</dbReference>
<proteinExistence type="predicted"/>
<dbReference type="InterPro" id="IPR050130">
    <property type="entry name" value="ClpA_ClpB"/>
</dbReference>
<evidence type="ECO:0000256" key="4">
    <source>
        <dbReference type="PROSITE-ProRule" id="PRU01251"/>
    </source>
</evidence>
<keyword evidence="3 6" id="KW-0067">ATP-binding</keyword>
<dbReference type="EMBL" id="SMCQ01000019">
    <property type="protein sequence ID" value="TCV95034.1"/>
    <property type="molecule type" value="Genomic_DNA"/>
</dbReference>
<dbReference type="GeneID" id="98916114"/>
<comment type="caution">
    <text evidence="6">The sequence shown here is derived from an EMBL/GenBank/DDBJ whole genome shotgun (WGS) entry which is preliminary data.</text>
</comment>
<evidence type="ECO:0000259" key="5">
    <source>
        <dbReference type="PROSITE" id="PS51903"/>
    </source>
</evidence>
<dbReference type="Proteomes" id="UP000295515">
    <property type="component" value="Unassembled WGS sequence"/>
</dbReference>
<dbReference type="SUPFAM" id="SSF52540">
    <property type="entry name" value="P-loop containing nucleoside triphosphate hydrolases"/>
    <property type="match status" value="2"/>
</dbReference>
<evidence type="ECO:0000256" key="3">
    <source>
        <dbReference type="ARBA" id="ARBA00022840"/>
    </source>
</evidence>
<keyword evidence="6" id="KW-0645">Protease</keyword>
<gene>
    <name evidence="6" type="ORF">EDD60_11921</name>
</gene>
<dbReference type="InterPro" id="IPR003593">
    <property type="entry name" value="AAA+_ATPase"/>
</dbReference>
<dbReference type="InterPro" id="IPR003959">
    <property type="entry name" value="ATPase_AAA_core"/>
</dbReference>
<dbReference type="PANTHER" id="PTHR11638">
    <property type="entry name" value="ATP-DEPENDENT CLP PROTEASE"/>
    <property type="match status" value="1"/>
</dbReference>
<dbReference type="GO" id="GO:0005524">
    <property type="term" value="F:ATP binding"/>
    <property type="evidence" value="ECO:0007669"/>
    <property type="project" value="UniProtKB-KW"/>
</dbReference>
<dbReference type="Pfam" id="PF17871">
    <property type="entry name" value="AAA_lid_9"/>
    <property type="match status" value="1"/>
</dbReference>
<keyword evidence="2" id="KW-0547">Nucleotide-binding</keyword>